<keyword evidence="3" id="KW-1185">Reference proteome</keyword>
<evidence type="ECO:0008006" key="4">
    <source>
        <dbReference type="Google" id="ProtNLM"/>
    </source>
</evidence>
<evidence type="ECO:0000313" key="2">
    <source>
        <dbReference type="EMBL" id="KAK7677533.1"/>
    </source>
</evidence>
<organism evidence="2 3">
    <name type="scientific">Cerrena zonata</name>
    <dbReference type="NCBI Taxonomy" id="2478898"/>
    <lineage>
        <taxon>Eukaryota</taxon>
        <taxon>Fungi</taxon>
        <taxon>Dikarya</taxon>
        <taxon>Basidiomycota</taxon>
        <taxon>Agaricomycotina</taxon>
        <taxon>Agaricomycetes</taxon>
        <taxon>Polyporales</taxon>
        <taxon>Cerrenaceae</taxon>
        <taxon>Cerrena</taxon>
    </lineage>
</organism>
<protein>
    <recommendedName>
        <fullName evidence="4">Cytochrome b561 bacterial/Ni-hydrogenase domain-containing protein</fullName>
    </recommendedName>
</protein>
<dbReference type="Proteomes" id="UP001385951">
    <property type="component" value="Unassembled WGS sequence"/>
</dbReference>
<dbReference type="EMBL" id="JASBNA010000087">
    <property type="protein sequence ID" value="KAK7677533.1"/>
    <property type="molecule type" value="Genomic_DNA"/>
</dbReference>
<dbReference type="AlphaFoldDB" id="A0AAW0FAI0"/>
<feature type="transmembrane region" description="Helical" evidence="1">
    <location>
        <begin position="38"/>
        <end position="55"/>
    </location>
</feature>
<name>A0AAW0FAI0_9APHY</name>
<keyword evidence="1" id="KW-1133">Transmembrane helix</keyword>
<keyword evidence="1" id="KW-0812">Transmembrane</keyword>
<comment type="caution">
    <text evidence="2">The sequence shown here is derived from an EMBL/GenBank/DDBJ whole genome shotgun (WGS) entry which is preliminary data.</text>
</comment>
<dbReference type="Gene3D" id="1.20.120.1770">
    <property type="match status" value="1"/>
</dbReference>
<gene>
    <name evidence="2" type="ORF">QCA50_019539</name>
</gene>
<sequence>MGSRYFRPLLRPTRIRWCHHFVKPRSFTVERKRPLQNYFHAVLGLIIIALAFYQVRTGFKTEWSLTTGRAPVPNAANIVWYIWVVLMPLLYAAGLLFLRRQLKQERSGIVKQDPATSSQMSQRS</sequence>
<evidence type="ECO:0000256" key="1">
    <source>
        <dbReference type="SAM" id="Phobius"/>
    </source>
</evidence>
<keyword evidence="1" id="KW-0472">Membrane</keyword>
<reference evidence="2 3" key="1">
    <citation type="submission" date="2022-09" db="EMBL/GenBank/DDBJ databases">
        <authorList>
            <person name="Palmer J.M."/>
        </authorList>
    </citation>
    <scope>NUCLEOTIDE SEQUENCE [LARGE SCALE GENOMIC DNA]</scope>
    <source>
        <strain evidence="2 3">DSM 7382</strain>
    </source>
</reference>
<evidence type="ECO:0000313" key="3">
    <source>
        <dbReference type="Proteomes" id="UP001385951"/>
    </source>
</evidence>
<feature type="transmembrane region" description="Helical" evidence="1">
    <location>
        <begin position="78"/>
        <end position="98"/>
    </location>
</feature>
<accession>A0AAW0FAI0</accession>
<proteinExistence type="predicted"/>